<comment type="caution">
    <text evidence="1">The sequence shown here is derived from an EMBL/GenBank/DDBJ whole genome shotgun (WGS) entry which is preliminary data.</text>
</comment>
<gene>
    <name evidence="1" type="ORF">L3Q82_024286</name>
</gene>
<accession>A0ACB8WUM9</accession>
<dbReference type="Proteomes" id="UP000831701">
    <property type="component" value="Chromosome 6"/>
</dbReference>
<keyword evidence="2" id="KW-1185">Reference proteome</keyword>
<proteinExistence type="predicted"/>
<name>A0ACB8WUM9_9TELE</name>
<evidence type="ECO:0000313" key="1">
    <source>
        <dbReference type="EMBL" id="KAI3371720.1"/>
    </source>
</evidence>
<sequence length="101" mass="11495">MKTLCFTLGLLLLTACCCNTMPIAVQVSNASGNCCGRLYQGMIPLKFVTSITKTHSSCQQQAFIVQTEKGRKICYRQTFKWALHVYKQLHNRNSQRHKVIL</sequence>
<reference evidence="1" key="1">
    <citation type="submission" date="2022-04" db="EMBL/GenBank/DDBJ databases">
        <title>Jade perch genome.</title>
        <authorList>
            <person name="Chao B."/>
        </authorList>
    </citation>
    <scope>NUCLEOTIDE SEQUENCE</scope>
    <source>
        <strain evidence="1">CB-2022</strain>
    </source>
</reference>
<dbReference type="EMBL" id="CM041536">
    <property type="protein sequence ID" value="KAI3371720.1"/>
    <property type="molecule type" value="Genomic_DNA"/>
</dbReference>
<evidence type="ECO:0000313" key="2">
    <source>
        <dbReference type="Proteomes" id="UP000831701"/>
    </source>
</evidence>
<protein>
    <submittedName>
        <fullName evidence="1">Uncharacterized protein</fullName>
    </submittedName>
</protein>
<organism evidence="1 2">
    <name type="scientific">Scortum barcoo</name>
    <name type="common">barcoo grunter</name>
    <dbReference type="NCBI Taxonomy" id="214431"/>
    <lineage>
        <taxon>Eukaryota</taxon>
        <taxon>Metazoa</taxon>
        <taxon>Chordata</taxon>
        <taxon>Craniata</taxon>
        <taxon>Vertebrata</taxon>
        <taxon>Euteleostomi</taxon>
        <taxon>Actinopterygii</taxon>
        <taxon>Neopterygii</taxon>
        <taxon>Teleostei</taxon>
        <taxon>Neoteleostei</taxon>
        <taxon>Acanthomorphata</taxon>
        <taxon>Eupercaria</taxon>
        <taxon>Centrarchiformes</taxon>
        <taxon>Terapontoidei</taxon>
        <taxon>Terapontidae</taxon>
        <taxon>Scortum</taxon>
    </lineage>
</organism>